<dbReference type="Gene3D" id="3.10.450.50">
    <property type="match status" value="1"/>
</dbReference>
<dbReference type="PANTHER" id="PTHR38436">
    <property type="entry name" value="POLYKETIDE CYCLASE SNOAL-LIKE DOMAIN"/>
    <property type="match status" value="1"/>
</dbReference>
<dbReference type="EMBL" id="CP094533">
    <property type="protein sequence ID" value="UOE26556.1"/>
    <property type="molecule type" value="Genomic_DNA"/>
</dbReference>
<sequence>MDDVAARNKEIALEVWGNDLDSHKTSPDDPSFREHFERYYTEDYWNHASQPGKDRGFENAYYVRKAFIELFTDPNFVIDKVAADGDLVFLEGVFTAKHTGLTLYGVPATGVEVSQPQVHILRFRDFKISEHFVVRDDYEMYRQVVPLDQDGGILRFVDTDKYDAEREERQEAAEPVEAGR</sequence>
<protein>
    <submittedName>
        <fullName evidence="1">Ester cyclase</fullName>
    </submittedName>
</protein>
<gene>
    <name evidence="1" type="ORF">MTP13_01885</name>
</gene>
<dbReference type="SUPFAM" id="SSF54427">
    <property type="entry name" value="NTF2-like"/>
    <property type="match status" value="1"/>
</dbReference>
<dbReference type="Pfam" id="PF07366">
    <property type="entry name" value="SnoaL"/>
    <property type="match status" value="1"/>
</dbReference>
<keyword evidence="2" id="KW-1185">Reference proteome</keyword>
<dbReference type="Proteomes" id="UP000831304">
    <property type="component" value="Chromosome"/>
</dbReference>
<dbReference type="PANTHER" id="PTHR38436:SF1">
    <property type="entry name" value="ESTER CYCLASE"/>
    <property type="match status" value="1"/>
</dbReference>
<accession>A0ABY4AXR6</accession>
<reference evidence="1 2" key="1">
    <citation type="submission" date="2022-03" db="EMBL/GenBank/DDBJ databases">
        <title>Agromyces sp. isolated from the gut of P. brevitarsis seulensis larvae.</title>
        <authorList>
            <person name="Won M."/>
            <person name="Kwon S.-W."/>
        </authorList>
    </citation>
    <scope>NUCLEOTIDE SEQUENCE [LARGE SCALE GENOMIC DNA]</scope>
    <source>
        <strain evidence="1 2">KACC 16215</strain>
    </source>
</reference>
<dbReference type="InterPro" id="IPR032710">
    <property type="entry name" value="NTF2-like_dom_sf"/>
</dbReference>
<evidence type="ECO:0000313" key="2">
    <source>
        <dbReference type="Proteomes" id="UP000831304"/>
    </source>
</evidence>
<dbReference type="RefSeq" id="WP_243569374.1">
    <property type="nucleotide sequence ID" value="NZ_BAAARD010000005.1"/>
</dbReference>
<dbReference type="InterPro" id="IPR009959">
    <property type="entry name" value="Cyclase_SnoaL-like"/>
</dbReference>
<proteinExistence type="predicted"/>
<organism evidence="1 2">
    <name type="scientific">Agromyces soli</name>
    <dbReference type="NCBI Taxonomy" id="659012"/>
    <lineage>
        <taxon>Bacteria</taxon>
        <taxon>Bacillati</taxon>
        <taxon>Actinomycetota</taxon>
        <taxon>Actinomycetes</taxon>
        <taxon>Micrococcales</taxon>
        <taxon>Microbacteriaceae</taxon>
        <taxon>Agromyces</taxon>
    </lineage>
</organism>
<name>A0ABY4AXR6_9MICO</name>
<evidence type="ECO:0000313" key="1">
    <source>
        <dbReference type="EMBL" id="UOE26556.1"/>
    </source>
</evidence>